<dbReference type="Gene3D" id="2.80.10.50">
    <property type="match status" value="2"/>
</dbReference>
<keyword evidence="4 5" id="KW-0804">Transcription</keyword>
<dbReference type="Proteomes" id="UP001500620">
    <property type="component" value="Unassembled WGS sequence"/>
</dbReference>
<dbReference type="NCBIfam" id="TIGR02937">
    <property type="entry name" value="sigma70-ECF"/>
    <property type="match status" value="1"/>
</dbReference>
<dbReference type="SUPFAM" id="SSF88946">
    <property type="entry name" value="Sigma2 domain of RNA polymerase sigma factors"/>
    <property type="match status" value="1"/>
</dbReference>
<dbReference type="InterPro" id="IPR014284">
    <property type="entry name" value="RNA_pol_sigma-70_dom"/>
</dbReference>
<comment type="caution">
    <text evidence="9">The sequence shown here is derived from an EMBL/GenBank/DDBJ whole genome shotgun (WGS) entry which is preliminary data.</text>
</comment>
<dbReference type="InterPro" id="IPR000838">
    <property type="entry name" value="RNA_pol_sigma70_ECF_CS"/>
</dbReference>
<comment type="similarity">
    <text evidence="5">Belongs to the sigma-70 factor family. ECF subfamily.</text>
</comment>
<dbReference type="InterPro" id="IPR013325">
    <property type="entry name" value="RNA_pol_sigma_r2"/>
</dbReference>
<dbReference type="PANTHER" id="PTHR43133:SF51">
    <property type="entry name" value="RNA POLYMERASE SIGMA FACTOR"/>
    <property type="match status" value="1"/>
</dbReference>
<keyword evidence="1 5" id="KW-0805">Transcription regulation</keyword>
<evidence type="ECO:0000259" key="8">
    <source>
        <dbReference type="Pfam" id="PF05270"/>
    </source>
</evidence>
<dbReference type="CDD" id="cd23399">
    <property type="entry name" value="beta-trefoil_ABD_ABFB"/>
    <property type="match status" value="1"/>
</dbReference>
<dbReference type="InterPro" id="IPR036195">
    <property type="entry name" value="AbfB_ABD_sf"/>
</dbReference>
<dbReference type="Pfam" id="PF04542">
    <property type="entry name" value="Sigma70_r2"/>
    <property type="match status" value="1"/>
</dbReference>
<evidence type="ECO:0000256" key="4">
    <source>
        <dbReference type="ARBA" id="ARBA00023163"/>
    </source>
</evidence>
<accession>A0ABP8DU50</accession>
<keyword evidence="3 5" id="KW-0238">DNA-binding</keyword>
<gene>
    <name evidence="9" type="ORF">GCM10022255_106840</name>
</gene>
<dbReference type="PANTHER" id="PTHR43133">
    <property type="entry name" value="RNA POLYMERASE ECF-TYPE SIGMA FACTO"/>
    <property type="match status" value="1"/>
</dbReference>
<keyword evidence="10" id="KW-1185">Reference proteome</keyword>
<evidence type="ECO:0000256" key="6">
    <source>
        <dbReference type="SAM" id="MobiDB-lite"/>
    </source>
</evidence>
<feature type="domain" description="Alpha-L-arabinofuranosidase B arabinose-binding" evidence="8">
    <location>
        <begin position="362"/>
        <end position="484"/>
    </location>
</feature>
<evidence type="ECO:0000313" key="9">
    <source>
        <dbReference type="EMBL" id="GAA4263323.1"/>
    </source>
</evidence>
<feature type="region of interest" description="Disordered" evidence="6">
    <location>
        <begin position="322"/>
        <end position="352"/>
    </location>
</feature>
<dbReference type="SUPFAM" id="SSF110221">
    <property type="entry name" value="AbfB domain"/>
    <property type="match status" value="1"/>
</dbReference>
<dbReference type="InterPro" id="IPR007627">
    <property type="entry name" value="RNA_pol_sigma70_r2"/>
</dbReference>
<dbReference type="Pfam" id="PF05270">
    <property type="entry name" value="AbfB"/>
    <property type="match status" value="1"/>
</dbReference>
<reference evidence="10" key="1">
    <citation type="journal article" date="2019" name="Int. J. Syst. Evol. Microbiol.">
        <title>The Global Catalogue of Microorganisms (GCM) 10K type strain sequencing project: providing services to taxonomists for standard genome sequencing and annotation.</title>
        <authorList>
            <consortium name="The Broad Institute Genomics Platform"/>
            <consortium name="The Broad Institute Genome Sequencing Center for Infectious Disease"/>
            <person name="Wu L."/>
            <person name="Ma J."/>
        </authorList>
    </citation>
    <scope>NUCLEOTIDE SEQUENCE [LARGE SCALE GENOMIC DNA]</scope>
    <source>
        <strain evidence="10">JCM 17441</strain>
    </source>
</reference>
<evidence type="ECO:0000313" key="10">
    <source>
        <dbReference type="Proteomes" id="UP001500620"/>
    </source>
</evidence>
<keyword evidence="2 5" id="KW-0731">Sigma factor</keyword>
<evidence type="ECO:0000256" key="1">
    <source>
        <dbReference type="ARBA" id="ARBA00023015"/>
    </source>
</evidence>
<feature type="compositionally biased region" description="Low complexity" evidence="6">
    <location>
        <begin position="327"/>
        <end position="349"/>
    </location>
</feature>
<dbReference type="RefSeq" id="WP_345142463.1">
    <property type="nucleotide sequence ID" value="NZ_BAABAT010000066.1"/>
</dbReference>
<protein>
    <recommendedName>
        <fullName evidence="5">RNA polymerase sigma factor</fullName>
    </recommendedName>
</protein>
<dbReference type="InterPro" id="IPR007934">
    <property type="entry name" value="AbfB_ABD"/>
</dbReference>
<evidence type="ECO:0000259" key="7">
    <source>
        <dbReference type="Pfam" id="PF04542"/>
    </source>
</evidence>
<evidence type="ECO:0000256" key="2">
    <source>
        <dbReference type="ARBA" id="ARBA00023082"/>
    </source>
</evidence>
<feature type="domain" description="RNA polymerase sigma-70 region 2" evidence="7">
    <location>
        <begin position="26"/>
        <end position="93"/>
    </location>
</feature>
<evidence type="ECO:0000256" key="5">
    <source>
        <dbReference type="RuleBase" id="RU000716"/>
    </source>
</evidence>
<dbReference type="InterPro" id="IPR039425">
    <property type="entry name" value="RNA_pol_sigma-70-like"/>
</dbReference>
<dbReference type="Gene3D" id="1.10.1740.10">
    <property type="match status" value="1"/>
</dbReference>
<sequence length="489" mass="52213">MRATKTEAAPLVVAAKAGDEQALGELMAAHLPLVYTIVRRALAGRPGAVDDVVQETMLRALRQLPSLRDPDSFRTWLASIAVRQAGTHLQRERVAVGRRAALDDLTAAPDADDFESLTVLRVELAGQRRQVGQAVGWLDSDDRVLWSLWWLEVSEELTRPELAAALGVGVAHAGVRIQRMRGRLEQARALVAALDARPRCPWLETIVAEWNGVPGPLWRKRIARHVRSCVACTRAMEGAVDTERLLNGFALLAVPAALTGTLATGGKFSSIAPGAGGTSFVANAVTSGAAKAGWLAGVPVAKLAAGTLVIGVAATMVAWPRHERPQPTGAPTSVASPPASPSTESSAPSLRPGRLSLEFAAEPGRFLGTDGQVGILATGDTALARQRATFEAVPGLADADCYSLRTSDGQYLRHTSWRLRLSRDEGTQLFRGDATFCPLGPGNGEVLLEASNYRGYFIHREGDELWVRPADGTAQFRADSTFRVRPALA</sequence>
<dbReference type="PROSITE" id="PS01063">
    <property type="entry name" value="SIGMA70_ECF"/>
    <property type="match status" value="1"/>
</dbReference>
<evidence type="ECO:0000256" key="3">
    <source>
        <dbReference type="ARBA" id="ARBA00023125"/>
    </source>
</evidence>
<organism evidence="9 10">
    <name type="scientific">Dactylosporangium darangshiense</name>
    <dbReference type="NCBI Taxonomy" id="579108"/>
    <lineage>
        <taxon>Bacteria</taxon>
        <taxon>Bacillati</taxon>
        <taxon>Actinomycetota</taxon>
        <taxon>Actinomycetes</taxon>
        <taxon>Micromonosporales</taxon>
        <taxon>Micromonosporaceae</taxon>
        <taxon>Dactylosporangium</taxon>
    </lineage>
</organism>
<dbReference type="EMBL" id="BAABAT010000066">
    <property type="protein sequence ID" value="GAA4263323.1"/>
    <property type="molecule type" value="Genomic_DNA"/>
</dbReference>
<proteinExistence type="inferred from homology"/>
<name>A0ABP8DU50_9ACTN</name>